<evidence type="ECO:0000256" key="1">
    <source>
        <dbReference type="SAM" id="SignalP"/>
    </source>
</evidence>
<dbReference type="Gene3D" id="2.60.120.560">
    <property type="entry name" value="Exo-inulinase, domain 1"/>
    <property type="match status" value="1"/>
</dbReference>
<evidence type="ECO:0000313" key="2">
    <source>
        <dbReference type="EMBL" id="QDU45998.1"/>
    </source>
</evidence>
<dbReference type="Proteomes" id="UP000319383">
    <property type="component" value="Chromosome"/>
</dbReference>
<dbReference type="PANTHER" id="PTHR43118:SF1">
    <property type="entry name" value="RHAMNOGALACTURONAN LYASE (EUROFUNG)"/>
    <property type="match status" value="1"/>
</dbReference>
<protein>
    <recommendedName>
        <fullName evidence="4">FG-GAP repeat protein</fullName>
    </recommendedName>
</protein>
<sequence precursor="true">MQTTQSLWQKYAVLFLTLLAVVAIASAAVAAEESVEEQILLEDGFADLKPGQFSSLVGAHTEYHYLPDSAPKGHWSVTSFTSRISSQRAWKVFEQDGEAVLAQIYDNVKTKHAHPMVVAGDEAWRDYACEVRFVPESDRDQSGVVFRYRNDRCYYFFGVDGDQAILKMVRHATAYRKPYEKILASEKFDWKPGEPLVARIQVDGENIKAQFVDSPTLTATDATYESGKIGLMADVPTRFHQVKVTTTANELQRVEDAIAQREAELQKLQAANPQPVVWKKIQTEEFGVGRNLRFGDLNNDGQVDVLFGQVRHHGPKDRNSELSCLTAMTLDGEQLWQVGEPDPWKDHLTNDVGFQIHDLDGDGKAEVIYCMNMEIIVADGTTGKTLYKAPTPKTPATTKAPYDKFPRILGDSLYFCDLRGTGHDSDIIIKDRYRHFWALNDRLEIMWSGECNTGHYPIAYDVDGDGRDELAIGYNLFDGDGKHLWSLDHKVKDHADGIAVVRFGGPDDEPRILCAASDEGMFFADMQGNIIKHHYLGHVQNPVVGDFRTDMPGLEAVSINYWGNQGIVHYYDARGDIYKDIEPCQHGSMCLPINWTGQPPEFFVLSPNVREGGMWDGWGRRVVRFPNDGHPDMCNAVLDITGDCRDEIVVWGPNELWVYTQSNNPLPGKLYKPTRNPLYNYSNYQTTISLPGWSEK</sequence>
<feature type="signal peptide" evidence="1">
    <location>
        <begin position="1"/>
        <end position="30"/>
    </location>
</feature>
<proteinExistence type="predicted"/>
<name>A0A517ZU42_9PLAN</name>
<evidence type="ECO:0000313" key="3">
    <source>
        <dbReference type="Proteomes" id="UP000319383"/>
    </source>
</evidence>
<dbReference type="PANTHER" id="PTHR43118">
    <property type="entry name" value="RHAMNOGALACTURONAN LYASE (EUROFUNG)"/>
    <property type="match status" value="1"/>
</dbReference>
<dbReference type="SUPFAM" id="SSF69318">
    <property type="entry name" value="Integrin alpha N-terminal domain"/>
    <property type="match status" value="1"/>
</dbReference>
<dbReference type="AlphaFoldDB" id="A0A517ZU42"/>
<dbReference type="InterPro" id="IPR034641">
    <property type="entry name" value="RGL11"/>
</dbReference>
<keyword evidence="3" id="KW-1185">Reference proteome</keyword>
<dbReference type="InterPro" id="IPR028994">
    <property type="entry name" value="Integrin_alpha_N"/>
</dbReference>
<accession>A0A517ZU42</accession>
<gene>
    <name evidence="2" type="ORF">Mal52_44950</name>
</gene>
<organism evidence="2 3">
    <name type="scientific">Symmachiella dynata</name>
    <dbReference type="NCBI Taxonomy" id="2527995"/>
    <lineage>
        <taxon>Bacteria</taxon>
        <taxon>Pseudomonadati</taxon>
        <taxon>Planctomycetota</taxon>
        <taxon>Planctomycetia</taxon>
        <taxon>Planctomycetales</taxon>
        <taxon>Planctomycetaceae</taxon>
        <taxon>Symmachiella</taxon>
    </lineage>
</organism>
<evidence type="ECO:0008006" key="4">
    <source>
        <dbReference type="Google" id="ProtNLM"/>
    </source>
</evidence>
<dbReference type="KEGG" id="sdyn:Mal52_44950"/>
<feature type="chain" id="PRO_5021850621" description="FG-GAP repeat protein" evidence="1">
    <location>
        <begin position="31"/>
        <end position="696"/>
    </location>
</feature>
<reference evidence="2 3" key="1">
    <citation type="submission" date="2019-02" db="EMBL/GenBank/DDBJ databases">
        <title>Deep-cultivation of Planctomycetes and their phenomic and genomic characterization uncovers novel biology.</title>
        <authorList>
            <person name="Wiegand S."/>
            <person name="Jogler M."/>
            <person name="Boedeker C."/>
            <person name="Pinto D."/>
            <person name="Vollmers J."/>
            <person name="Rivas-Marin E."/>
            <person name="Kohn T."/>
            <person name="Peeters S.H."/>
            <person name="Heuer A."/>
            <person name="Rast P."/>
            <person name="Oberbeckmann S."/>
            <person name="Bunk B."/>
            <person name="Jeske O."/>
            <person name="Meyerdierks A."/>
            <person name="Storesund J.E."/>
            <person name="Kallscheuer N."/>
            <person name="Luecker S."/>
            <person name="Lage O.M."/>
            <person name="Pohl T."/>
            <person name="Merkel B.J."/>
            <person name="Hornburger P."/>
            <person name="Mueller R.-W."/>
            <person name="Bruemmer F."/>
            <person name="Labrenz M."/>
            <person name="Spormann A.M."/>
            <person name="Op den Camp H."/>
            <person name="Overmann J."/>
            <person name="Amann R."/>
            <person name="Jetten M.S.M."/>
            <person name="Mascher T."/>
            <person name="Medema M.H."/>
            <person name="Devos D.P."/>
            <person name="Kaster A.-K."/>
            <person name="Ovreas L."/>
            <person name="Rohde M."/>
            <person name="Galperin M.Y."/>
            <person name="Jogler C."/>
        </authorList>
    </citation>
    <scope>NUCLEOTIDE SEQUENCE [LARGE SCALE GENOMIC DNA]</scope>
    <source>
        <strain evidence="2 3">Mal52</strain>
    </source>
</reference>
<dbReference type="RefSeq" id="WP_145378528.1">
    <property type="nucleotide sequence ID" value="NZ_CP036276.1"/>
</dbReference>
<dbReference type="EMBL" id="CP036276">
    <property type="protein sequence ID" value="QDU45998.1"/>
    <property type="molecule type" value="Genomic_DNA"/>
</dbReference>
<keyword evidence="1" id="KW-0732">Signal</keyword>